<evidence type="ECO:0000256" key="2">
    <source>
        <dbReference type="ARBA" id="ARBA00022448"/>
    </source>
</evidence>
<dbReference type="OrthoDB" id="9768177at2"/>
<comment type="subcellular location">
    <subcellularLocation>
        <location evidence="1 7">Cell outer membrane</location>
        <topology evidence="1 7">Multi-pass membrane protein</topology>
    </subcellularLocation>
</comment>
<keyword evidence="3 7" id="KW-1134">Transmembrane beta strand</keyword>
<reference evidence="9 10" key="1">
    <citation type="submission" date="2019-03" db="EMBL/GenBank/DDBJ databases">
        <title>Dyadobacter AR-3-6 sp. nov., isolated from arctic soil.</title>
        <authorList>
            <person name="Chaudhary D.K."/>
        </authorList>
    </citation>
    <scope>NUCLEOTIDE SEQUENCE [LARGE SCALE GENOMIC DNA]</scope>
    <source>
        <strain evidence="9 10">AR-3-6</strain>
    </source>
</reference>
<dbReference type="Proteomes" id="UP000294850">
    <property type="component" value="Unassembled WGS sequence"/>
</dbReference>
<name>A0A4R5DHQ3_9BACT</name>
<comment type="caution">
    <text evidence="9">The sequence shown here is derived from an EMBL/GenBank/DDBJ whole genome shotgun (WGS) entry which is preliminary data.</text>
</comment>
<dbReference type="EMBL" id="SMFL01000006">
    <property type="protein sequence ID" value="TDE13622.1"/>
    <property type="molecule type" value="Genomic_DNA"/>
</dbReference>
<dbReference type="Gene3D" id="2.40.170.20">
    <property type="entry name" value="TonB-dependent receptor, beta-barrel domain"/>
    <property type="match status" value="1"/>
</dbReference>
<dbReference type="InterPro" id="IPR023996">
    <property type="entry name" value="TonB-dep_OMP_SusC/RagA"/>
</dbReference>
<evidence type="ECO:0000256" key="5">
    <source>
        <dbReference type="ARBA" id="ARBA00023136"/>
    </source>
</evidence>
<keyword evidence="10" id="KW-1185">Reference proteome</keyword>
<dbReference type="PROSITE" id="PS52016">
    <property type="entry name" value="TONB_DEPENDENT_REC_3"/>
    <property type="match status" value="1"/>
</dbReference>
<evidence type="ECO:0000313" key="9">
    <source>
        <dbReference type="EMBL" id="TDE13622.1"/>
    </source>
</evidence>
<keyword evidence="6 7" id="KW-0998">Cell outer membrane</keyword>
<evidence type="ECO:0000256" key="7">
    <source>
        <dbReference type="PROSITE-ProRule" id="PRU01360"/>
    </source>
</evidence>
<dbReference type="InterPro" id="IPR012910">
    <property type="entry name" value="Plug_dom"/>
</dbReference>
<organism evidence="9 10">
    <name type="scientific">Dyadobacter psychrotolerans</name>
    <dbReference type="NCBI Taxonomy" id="2541721"/>
    <lineage>
        <taxon>Bacteria</taxon>
        <taxon>Pseudomonadati</taxon>
        <taxon>Bacteroidota</taxon>
        <taxon>Cytophagia</taxon>
        <taxon>Cytophagales</taxon>
        <taxon>Spirosomataceae</taxon>
        <taxon>Dyadobacter</taxon>
    </lineage>
</organism>
<protein>
    <submittedName>
        <fullName evidence="9">SusC/RagA family TonB-linked outer membrane protein</fullName>
    </submittedName>
</protein>
<sequence length="1150" mass="125021">MEKHYSRSYFKIKQQSMKSDLQTKSGGRGIRLSVHQLLIAALLSSSVYAKEAIIKDGSSSNVAVDISISGKVTDEENGETLPGVNVVVKGSTIGTTTDATGKYKINVPNKSATLIFSFVGYLRQEVAVADLQTIDVVLKPDNNALNEVVVTGFGDRAKRSLGYATTSVEGDDIRRTGAINPIAALQGMVPGLQVQPGIGGPQSSPRFLIRGSASLDQYRNQPLIVIDDIIMEQDVVQHNGGADQDFGNILKDINPDDIESINVLKGGAVTALYGSRANNGVILIKTKKGFSQKGLGVSVSHSTIWDKAYRTADFQNQFGVGAHTNDWITNAAGELAINTANYGYSFGPEMTGQMFRDITGELRANNPMPNNILDLFRTGVTNNSNVSVTGGSENGTFRMSYSRNDAKGVTPGNDFGRHSINFRATQRLLGKVLIDGNVTYVKSNSYNPANQGGAGIFRNFAYGGARNYDTNYWLNNYKDAVNGGSERNRDFSDLSNNVLFPLFEDKASKIDDNFRGSIDIKAPLFKGLEFQGTTSVNYIGSNYEKKTRGRDNGFANPGYSSSIRNVTVARYRANLNYNKIMGDFDVLLQGGGELNTSTSKEASYNTNGAILPDIYRLSNSRNPISLSEAPPRQTQLSSFFYQGSVAFRNYLTLNIYGRNDWNSTLVYNDGHGKYSYFYPGVDLAWVFTDSFKSSLPMAFDYGKLRMSYVISGNGTNAYTANTGAYRSNSPYIDANGNSVISYEYQSNTLPNQALEPERTTKFEAGLELKMFRNRVGADLTYYTQDTKNQIISFGVPNSSGVGNALINSGVVRNRGVEVQLYTSPVKTKNFSWTTFINYTRNRNTVVSLPFGLKYTSLGGGDGYEAVAKVGGEYGTIIAPYAYAKYQATAADGSPIDSPLNGKRVLIAGSASSTYFARATNYVQGLDKSPVVGSILPKFMGSWRNNFQYKAFAVNVMLDSKFGGKIFSTTTDLGQWLGNTKSTLFGRNTATGGLTYTNASGVEMTDGIIADGVYRQGTVITGLDGKTHDISGMTNQEAYDQGIVRPTRALAYYANGHSWGVGIREDAIFTSSWVSLQQVSIAYDLPKNIANKFLLNGLRASIVGNNLVYLYNSAKDKVNPMNLNSTGSGAMTESSGMPYIRSMGFTINGSF</sequence>
<dbReference type="Gene3D" id="2.170.130.10">
    <property type="entry name" value="TonB-dependent receptor, plug domain"/>
    <property type="match status" value="1"/>
</dbReference>
<dbReference type="Gene3D" id="2.60.40.1120">
    <property type="entry name" value="Carboxypeptidase-like, regulatory domain"/>
    <property type="match status" value="1"/>
</dbReference>
<dbReference type="NCBIfam" id="TIGR04057">
    <property type="entry name" value="SusC_RagA_signa"/>
    <property type="match status" value="1"/>
</dbReference>
<evidence type="ECO:0000256" key="3">
    <source>
        <dbReference type="ARBA" id="ARBA00022452"/>
    </source>
</evidence>
<feature type="domain" description="TonB-dependent receptor plug" evidence="8">
    <location>
        <begin position="158"/>
        <end position="281"/>
    </location>
</feature>
<keyword evidence="2 7" id="KW-0813">Transport</keyword>
<dbReference type="Pfam" id="PF07715">
    <property type="entry name" value="Plug"/>
    <property type="match status" value="1"/>
</dbReference>
<dbReference type="GO" id="GO:0009279">
    <property type="term" value="C:cell outer membrane"/>
    <property type="evidence" value="ECO:0007669"/>
    <property type="project" value="UniProtKB-SubCell"/>
</dbReference>
<comment type="similarity">
    <text evidence="7">Belongs to the TonB-dependent receptor family.</text>
</comment>
<proteinExistence type="inferred from homology"/>
<dbReference type="InterPro" id="IPR008969">
    <property type="entry name" value="CarboxyPept-like_regulatory"/>
</dbReference>
<dbReference type="SUPFAM" id="SSF49464">
    <property type="entry name" value="Carboxypeptidase regulatory domain-like"/>
    <property type="match status" value="1"/>
</dbReference>
<evidence type="ECO:0000259" key="8">
    <source>
        <dbReference type="Pfam" id="PF07715"/>
    </source>
</evidence>
<dbReference type="NCBIfam" id="TIGR04056">
    <property type="entry name" value="OMP_RagA_SusC"/>
    <property type="match status" value="1"/>
</dbReference>
<dbReference type="InterPro" id="IPR023997">
    <property type="entry name" value="TonB-dep_OMP_SusC/RagA_CS"/>
</dbReference>
<evidence type="ECO:0000256" key="4">
    <source>
        <dbReference type="ARBA" id="ARBA00022692"/>
    </source>
</evidence>
<dbReference type="InterPro" id="IPR037066">
    <property type="entry name" value="Plug_dom_sf"/>
</dbReference>
<dbReference type="InterPro" id="IPR039426">
    <property type="entry name" value="TonB-dep_rcpt-like"/>
</dbReference>
<dbReference type="Pfam" id="PF13715">
    <property type="entry name" value="CarbopepD_reg_2"/>
    <property type="match status" value="1"/>
</dbReference>
<evidence type="ECO:0000256" key="1">
    <source>
        <dbReference type="ARBA" id="ARBA00004571"/>
    </source>
</evidence>
<accession>A0A4R5DHQ3</accession>
<evidence type="ECO:0000313" key="10">
    <source>
        <dbReference type="Proteomes" id="UP000294850"/>
    </source>
</evidence>
<dbReference type="SUPFAM" id="SSF56935">
    <property type="entry name" value="Porins"/>
    <property type="match status" value="1"/>
</dbReference>
<evidence type="ECO:0000256" key="6">
    <source>
        <dbReference type="ARBA" id="ARBA00023237"/>
    </source>
</evidence>
<dbReference type="AlphaFoldDB" id="A0A4R5DHQ3"/>
<keyword evidence="4 7" id="KW-0812">Transmembrane</keyword>
<dbReference type="InterPro" id="IPR036942">
    <property type="entry name" value="Beta-barrel_TonB_sf"/>
</dbReference>
<gene>
    <name evidence="9" type="ORF">E0F88_17085</name>
</gene>
<keyword evidence="5 7" id="KW-0472">Membrane</keyword>